<feature type="domain" description="DRBM" evidence="2">
    <location>
        <begin position="33"/>
        <end position="105"/>
    </location>
</feature>
<reference evidence="3" key="1">
    <citation type="submission" date="2022-01" db="EMBL/GenBank/DDBJ databases">
        <title>Comparative genomics reveals a dynamic genome evolution in the ectomycorrhizal milk-cap (Lactarius) mushrooms.</title>
        <authorList>
            <consortium name="DOE Joint Genome Institute"/>
            <person name="Lebreton A."/>
            <person name="Tang N."/>
            <person name="Kuo A."/>
            <person name="LaButti K."/>
            <person name="Drula E."/>
            <person name="Barry K."/>
            <person name="Clum A."/>
            <person name="Lipzen A."/>
            <person name="Mousain D."/>
            <person name="Ng V."/>
            <person name="Wang R."/>
            <person name="Wang X."/>
            <person name="Dai Y."/>
            <person name="Henrissat B."/>
            <person name="Grigoriev I.V."/>
            <person name="Guerin-Laguette A."/>
            <person name="Yu F."/>
            <person name="Martin F.M."/>
        </authorList>
    </citation>
    <scope>NUCLEOTIDE SEQUENCE</scope>
    <source>
        <strain evidence="3">QP</strain>
    </source>
</reference>
<keyword evidence="1" id="KW-0694">RNA-binding</keyword>
<gene>
    <name evidence="3" type="ORF">EDB92DRAFT_1952324</name>
</gene>
<sequence length="108" mass="12108">MRSGLRERFTQTTTHTQLHPYSSNHFYSIAMSDFVRDLNNFLQGHPSGNLTTQFSWEMKTDGPNHQITHHAVAKLRGVEIGRGKGVSMGLAKREAANIALQRLKTSSV</sequence>
<dbReference type="Gene3D" id="3.30.160.20">
    <property type="match status" value="1"/>
</dbReference>
<evidence type="ECO:0000259" key="2">
    <source>
        <dbReference type="PROSITE" id="PS50137"/>
    </source>
</evidence>
<dbReference type="PROSITE" id="PS50137">
    <property type="entry name" value="DS_RBD"/>
    <property type="match status" value="1"/>
</dbReference>
<evidence type="ECO:0000313" key="3">
    <source>
        <dbReference type="EMBL" id="KAH8982434.1"/>
    </source>
</evidence>
<dbReference type="SUPFAM" id="SSF54768">
    <property type="entry name" value="dsRNA-binding domain-like"/>
    <property type="match status" value="1"/>
</dbReference>
<dbReference type="AlphaFoldDB" id="A0AAD4Q6K3"/>
<comment type="caution">
    <text evidence="3">The sequence shown here is derived from an EMBL/GenBank/DDBJ whole genome shotgun (WGS) entry which is preliminary data.</text>
</comment>
<dbReference type="Proteomes" id="UP001201163">
    <property type="component" value="Unassembled WGS sequence"/>
</dbReference>
<evidence type="ECO:0000256" key="1">
    <source>
        <dbReference type="PROSITE-ProRule" id="PRU00266"/>
    </source>
</evidence>
<name>A0AAD4Q6K3_9AGAM</name>
<dbReference type="InterPro" id="IPR014720">
    <property type="entry name" value="dsRBD_dom"/>
</dbReference>
<accession>A0AAD4Q6K3</accession>
<evidence type="ECO:0000313" key="4">
    <source>
        <dbReference type="Proteomes" id="UP001201163"/>
    </source>
</evidence>
<organism evidence="3 4">
    <name type="scientific">Lactarius akahatsu</name>
    <dbReference type="NCBI Taxonomy" id="416441"/>
    <lineage>
        <taxon>Eukaryota</taxon>
        <taxon>Fungi</taxon>
        <taxon>Dikarya</taxon>
        <taxon>Basidiomycota</taxon>
        <taxon>Agaricomycotina</taxon>
        <taxon>Agaricomycetes</taxon>
        <taxon>Russulales</taxon>
        <taxon>Russulaceae</taxon>
        <taxon>Lactarius</taxon>
    </lineage>
</organism>
<protein>
    <recommendedName>
        <fullName evidence="2">DRBM domain-containing protein</fullName>
    </recommendedName>
</protein>
<proteinExistence type="predicted"/>
<dbReference type="GO" id="GO:0003723">
    <property type="term" value="F:RNA binding"/>
    <property type="evidence" value="ECO:0007669"/>
    <property type="project" value="UniProtKB-UniRule"/>
</dbReference>
<dbReference type="EMBL" id="JAKELL010000100">
    <property type="protein sequence ID" value="KAH8982434.1"/>
    <property type="molecule type" value="Genomic_DNA"/>
</dbReference>
<keyword evidence="4" id="KW-1185">Reference proteome</keyword>